<evidence type="ECO:0000256" key="5">
    <source>
        <dbReference type="ARBA" id="ARBA00022692"/>
    </source>
</evidence>
<sequence length="86" mass="10085">MATMKNSTRGGHYVWDYEYYYDYLDPVIVDESKLKYNKYSIVIIFWIVLAAFVGFLFFILTQMSRRGNLLRSHSSQSKRSHSTSAA</sequence>
<comment type="similarity">
    <text evidence="3">Belongs to the MRAP family.</text>
</comment>
<accession>A0A667XUB2</accession>
<evidence type="ECO:0000256" key="7">
    <source>
        <dbReference type="ARBA" id="ARBA00022989"/>
    </source>
</evidence>
<evidence type="ECO:0000256" key="8">
    <source>
        <dbReference type="ARBA" id="ARBA00023136"/>
    </source>
</evidence>
<comment type="subcellular location">
    <subcellularLocation>
        <location evidence="1">Cell membrane</location>
        <topology evidence="1">Single-pass membrane protein</topology>
    </subcellularLocation>
    <subcellularLocation>
        <location evidence="2">Endoplasmic reticulum membrane</location>
        <topology evidence="2">Single-pass membrane protein</topology>
    </subcellularLocation>
</comment>
<evidence type="ECO:0000313" key="10">
    <source>
        <dbReference type="Ensembl" id="ENSMMDP00005017918.1"/>
    </source>
</evidence>
<dbReference type="GO" id="GO:0031782">
    <property type="term" value="F:type 4 melanocortin receptor binding"/>
    <property type="evidence" value="ECO:0007669"/>
    <property type="project" value="TreeGrafter"/>
</dbReference>
<dbReference type="GO" id="GO:0072659">
    <property type="term" value="P:protein localization to plasma membrane"/>
    <property type="evidence" value="ECO:0007669"/>
    <property type="project" value="TreeGrafter"/>
</dbReference>
<dbReference type="InParanoid" id="A0A667XUB2"/>
<reference evidence="10" key="3">
    <citation type="submission" date="2025-09" db="UniProtKB">
        <authorList>
            <consortium name="Ensembl"/>
        </authorList>
    </citation>
    <scope>IDENTIFICATION</scope>
</reference>
<dbReference type="GO" id="GO:0031783">
    <property type="term" value="F:type 5 melanocortin receptor binding"/>
    <property type="evidence" value="ECO:0007669"/>
    <property type="project" value="TreeGrafter"/>
</dbReference>
<reference evidence="10" key="1">
    <citation type="submission" date="2019-06" db="EMBL/GenBank/DDBJ databases">
        <authorList>
            <consortium name="Wellcome Sanger Institute Data Sharing"/>
        </authorList>
    </citation>
    <scope>NUCLEOTIDE SEQUENCE [LARGE SCALE GENOMIC DNA]</scope>
</reference>
<reference evidence="10" key="2">
    <citation type="submission" date="2025-08" db="UniProtKB">
        <authorList>
            <consortium name="Ensembl"/>
        </authorList>
    </citation>
    <scope>IDENTIFICATION</scope>
</reference>
<evidence type="ECO:0000256" key="3">
    <source>
        <dbReference type="ARBA" id="ARBA00010063"/>
    </source>
</evidence>
<evidence type="ECO:0000256" key="6">
    <source>
        <dbReference type="ARBA" id="ARBA00022824"/>
    </source>
</evidence>
<evidence type="ECO:0000313" key="11">
    <source>
        <dbReference type="Proteomes" id="UP000472263"/>
    </source>
</evidence>
<keyword evidence="6" id="KW-0256">Endoplasmic reticulum</keyword>
<organism evidence="10 11">
    <name type="scientific">Myripristis murdjan</name>
    <name type="common">pinecone soldierfish</name>
    <dbReference type="NCBI Taxonomy" id="586833"/>
    <lineage>
        <taxon>Eukaryota</taxon>
        <taxon>Metazoa</taxon>
        <taxon>Chordata</taxon>
        <taxon>Craniata</taxon>
        <taxon>Vertebrata</taxon>
        <taxon>Euteleostomi</taxon>
        <taxon>Actinopterygii</taxon>
        <taxon>Neopterygii</taxon>
        <taxon>Teleostei</taxon>
        <taxon>Neoteleostei</taxon>
        <taxon>Acanthomorphata</taxon>
        <taxon>Holocentriformes</taxon>
        <taxon>Holocentridae</taxon>
        <taxon>Myripristis</taxon>
    </lineage>
</organism>
<feature type="transmembrane region" description="Helical" evidence="9">
    <location>
        <begin position="39"/>
        <end position="61"/>
    </location>
</feature>
<keyword evidence="8 9" id="KW-0472">Membrane</keyword>
<dbReference type="GO" id="GO:0106070">
    <property type="term" value="P:regulation of adenylate cyclase-activating G protein-coupled receptor signaling pathway"/>
    <property type="evidence" value="ECO:0007669"/>
    <property type="project" value="TreeGrafter"/>
</dbReference>
<keyword evidence="5 9" id="KW-0812">Transmembrane</keyword>
<proteinExistence type="inferred from homology"/>
<dbReference type="AlphaFoldDB" id="A0A667XUB2"/>
<dbReference type="GO" id="GO:0070996">
    <property type="term" value="F:type 1 melanocortin receptor binding"/>
    <property type="evidence" value="ECO:0007669"/>
    <property type="project" value="TreeGrafter"/>
</dbReference>
<dbReference type="GO" id="GO:0005789">
    <property type="term" value="C:endoplasmic reticulum membrane"/>
    <property type="evidence" value="ECO:0007669"/>
    <property type="project" value="UniProtKB-SubCell"/>
</dbReference>
<evidence type="ECO:0000256" key="2">
    <source>
        <dbReference type="ARBA" id="ARBA00004389"/>
    </source>
</evidence>
<dbReference type="Ensembl" id="ENSMMDT00005018363.1">
    <property type="protein sequence ID" value="ENSMMDP00005017918.1"/>
    <property type="gene ID" value="ENSMMDG00005008984.1"/>
</dbReference>
<dbReference type="GO" id="GO:0031781">
    <property type="term" value="F:type 3 melanocortin receptor binding"/>
    <property type="evidence" value="ECO:0007669"/>
    <property type="project" value="TreeGrafter"/>
</dbReference>
<dbReference type="GO" id="GO:0031780">
    <property type="term" value="F:corticotropin hormone receptor binding"/>
    <property type="evidence" value="ECO:0007669"/>
    <property type="project" value="TreeGrafter"/>
</dbReference>
<keyword evidence="11" id="KW-1185">Reference proteome</keyword>
<evidence type="ECO:0000256" key="9">
    <source>
        <dbReference type="SAM" id="Phobius"/>
    </source>
</evidence>
<keyword evidence="4" id="KW-1003">Cell membrane</keyword>
<keyword evidence="7 9" id="KW-1133">Transmembrane helix</keyword>
<dbReference type="Proteomes" id="UP000472263">
    <property type="component" value="Chromosome 13"/>
</dbReference>
<evidence type="ECO:0000256" key="4">
    <source>
        <dbReference type="ARBA" id="ARBA00022475"/>
    </source>
</evidence>
<dbReference type="GeneTree" id="ENSGT01010000222559"/>
<dbReference type="PANTHER" id="PTHR28675">
    <property type="entry name" value="MELANOCORTIN-2 RECEPTOR ACCESSORY PROTEIN 2"/>
    <property type="match status" value="1"/>
</dbReference>
<evidence type="ECO:0000256" key="1">
    <source>
        <dbReference type="ARBA" id="ARBA00004162"/>
    </source>
</evidence>
<dbReference type="InterPro" id="IPR028111">
    <property type="entry name" value="MRAP"/>
</dbReference>
<protein>
    <submittedName>
        <fullName evidence="10">Melanocortin 2 receptor accessory protein</fullName>
    </submittedName>
</protein>
<dbReference type="GO" id="GO:0005886">
    <property type="term" value="C:plasma membrane"/>
    <property type="evidence" value="ECO:0007669"/>
    <property type="project" value="UniProtKB-SubCell"/>
</dbReference>
<dbReference type="Pfam" id="PF15183">
    <property type="entry name" value="MRAP"/>
    <property type="match status" value="1"/>
</dbReference>
<dbReference type="GO" id="GO:0030545">
    <property type="term" value="F:signaling receptor regulator activity"/>
    <property type="evidence" value="ECO:0007669"/>
    <property type="project" value="TreeGrafter"/>
</dbReference>
<name>A0A667XUB2_9TELE</name>
<dbReference type="PANTHER" id="PTHR28675:SF2">
    <property type="entry name" value="MELANOCORTIN-2 RECEPTOR ACCESSORY PROTEIN"/>
    <property type="match status" value="1"/>
</dbReference>